<evidence type="ECO:0000259" key="2">
    <source>
        <dbReference type="PROSITE" id="PS50942"/>
    </source>
</evidence>
<keyword evidence="4" id="KW-1185">Reference proteome</keyword>
<dbReference type="GO" id="GO:0005768">
    <property type="term" value="C:endosome"/>
    <property type="evidence" value="ECO:0007669"/>
    <property type="project" value="TreeGrafter"/>
</dbReference>
<feature type="region of interest" description="Disordered" evidence="1">
    <location>
        <begin position="149"/>
        <end position="390"/>
    </location>
</feature>
<feature type="compositionally biased region" description="Polar residues" evidence="1">
    <location>
        <begin position="296"/>
        <end position="308"/>
    </location>
</feature>
<dbReference type="Gene3D" id="1.25.40.90">
    <property type="match status" value="1"/>
</dbReference>
<dbReference type="Pfam" id="PF01417">
    <property type="entry name" value="ENTH"/>
    <property type="match status" value="1"/>
</dbReference>
<feature type="compositionally biased region" description="Polar residues" evidence="1">
    <location>
        <begin position="410"/>
        <end position="437"/>
    </location>
</feature>
<dbReference type="GO" id="GO:0030276">
    <property type="term" value="F:clathrin binding"/>
    <property type="evidence" value="ECO:0007669"/>
    <property type="project" value="TreeGrafter"/>
</dbReference>
<dbReference type="InterPro" id="IPR013809">
    <property type="entry name" value="ENTH"/>
</dbReference>
<dbReference type="EMBL" id="JAOPGA020000617">
    <property type="protein sequence ID" value="KAL0480001.1"/>
    <property type="molecule type" value="Genomic_DNA"/>
</dbReference>
<feature type="compositionally biased region" description="Low complexity" evidence="1">
    <location>
        <begin position="316"/>
        <end position="338"/>
    </location>
</feature>
<proteinExistence type="predicted"/>
<dbReference type="Proteomes" id="UP001431209">
    <property type="component" value="Unassembled WGS sequence"/>
</dbReference>
<dbReference type="SMART" id="SM00273">
    <property type="entry name" value="ENTH"/>
    <property type="match status" value="1"/>
</dbReference>
<feature type="domain" description="ENTH" evidence="2">
    <location>
        <begin position="17"/>
        <end position="149"/>
    </location>
</feature>
<feature type="compositionally biased region" description="Polar residues" evidence="1">
    <location>
        <begin position="247"/>
        <end position="256"/>
    </location>
</feature>
<evidence type="ECO:0000256" key="1">
    <source>
        <dbReference type="SAM" id="MobiDB-lite"/>
    </source>
</evidence>
<dbReference type="GO" id="GO:0005543">
    <property type="term" value="F:phospholipid binding"/>
    <property type="evidence" value="ECO:0007669"/>
    <property type="project" value="TreeGrafter"/>
</dbReference>
<gene>
    <name evidence="3" type="ORF">AKO1_007344</name>
</gene>
<dbReference type="PROSITE" id="PS50942">
    <property type="entry name" value="ENTH"/>
    <property type="match status" value="1"/>
</dbReference>
<feature type="region of interest" description="Disordered" evidence="1">
    <location>
        <begin position="405"/>
        <end position="437"/>
    </location>
</feature>
<protein>
    <submittedName>
        <fullName evidence="3">Epsin3</fullName>
    </submittedName>
</protein>
<dbReference type="GO" id="GO:0030125">
    <property type="term" value="C:clathrin vesicle coat"/>
    <property type="evidence" value="ECO:0007669"/>
    <property type="project" value="TreeGrafter"/>
</dbReference>
<dbReference type="CDD" id="cd03571">
    <property type="entry name" value="ENTH"/>
    <property type="match status" value="1"/>
</dbReference>
<comment type="caution">
    <text evidence="3">The sequence shown here is derived from an EMBL/GenBank/DDBJ whole genome shotgun (WGS) entry which is preliminary data.</text>
</comment>
<feature type="compositionally biased region" description="Polar residues" evidence="1">
    <location>
        <begin position="581"/>
        <end position="593"/>
    </location>
</feature>
<evidence type="ECO:0000313" key="3">
    <source>
        <dbReference type="EMBL" id="KAL0480001.1"/>
    </source>
</evidence>
<dbReference type="AlphaFoldDB" id="A0AAW2YSS3"/>
<feature type="compositionally biased region" description="Acidic residues" evidence="1">
    <location>
        <begin position="367"/>
        <end position="378"/>
    </location>
</feature>
<accession>A0AAW2YSS3</accession>
<dbReference type="GO" id="GO:0006897">
    <property type="term" value="P:endocytosis"/>
    <property type="evidence" value="ECO:0007669"/>
    <property type="project" value="TreeGrafter"/>
</dbReference>
<reference evidence="3 4" key="1">
    <citation type="submission" date="2024-03" db="EMBL/GenBank/DDBJ databases">
        <title>The Acrasis kona genome and developmental transcriptomes reveal deep origins of eukaryotic multicellular pathways.</title>
        <authorList>
            <person name="Sheikh S."/>
            <person name="Fu C.-J."/>
            <person name="Brown M.W."/>
            <person name="Baldauf S.L."/>
        </authorList>
    </citation>
    <scope>NUCLEOTIDE SEQUENCE [LARGE SCALE GENOMIC DNA]</scope>
    <source>
        <strain evidence="3 4">ATCC MYA-3509</strain>
    </source>
</reference>
<name>A0AAW2YSS3_9EUKA</name>
<evidence type="ECO:0000313" key="4">
    <source>
        <dbReference type="Proteomes" id="UP001431209"/>
    </source>
</evidence>
<dbReference type="PANTHER" id="PTHR12276:SF45">
    <property type="entry name" value="CLATHRIN INTERACTOR 1"/>
    <property type="match status" value="1"/>
</dbReference>
<dbReference type="PANTHER" id="PTHR12276">
    <property type="entry name" value="EPSIN/ENT-RELATED"/>
    <property type="match status" value="1"/>
</dbReference>
<dbReference type="GO" id="GO:0005886">
    <property type="term" value="C:plasma membrane"/>
    <property type="evidence" value="ECO:0007669"/>
    <property type="project" value="TreeGrafter"/>
</dbReference>
<dbReference type="SUPFAM" id="SSF48464">
    <property type="entry name" value="ENTH/VHS domain"/>
    <property type="match status" value="1"/>
</dbReference>
<feature type="region of interest" description="Disordered" evidence="1">
    <location>
        <begin position="515"/>
        <end position="593"/>
    </location>
</feature>
<feature type="compositionally biased region" description="Basic and acidic residues" evidence="1">
    <location>
        <begin position="192"/>
        <end position="201"/>
    </location>
</feature>
<sequence length="593" mass="66484">MNLSSFDIKEKFKTVKNVVMQVTPIEAKVRACTSNDPWGAKSTDKAEVAEATYNFEDYKVVMQTLWKRMTDTGKDWRHVYKGLQLLEYLLVHGSERVQEEAKDSLYTIRSLRSFRYVDEKGKDYGEGIRELAKKMVKFIQDDKAISEEREKSKNLSGKYEGFSRSESRYKAPKNRSTSMHSSRRHDDDDDDRSSSRRRNEYGEDDDDQPRSKPTSRYDDDEDDSPPARRPAPKSSAFDDDDSFEPQPRNTRSSTVAEASRPRAPSNGFETQSNVRKPRPPSPVEERSAPKRPPVSQAPQIDSFFSETPDSFFDNGSQPQTYQNSYQQQHQQQVQHAAPSGGFNPRGNQQQQHHQPQAVSQDFNADFGDQDDSFPADEFDNFKSANEEEKKDDLFAMTSGLVDFSLDDNVRPNQNKANNNTTQGGVLMPSNSSATTNTQNLTLSQKAKLQGKKISTAPVGRGVPQQPFNVAPQMQPQMQYGVQPQIGGGYMQPQQPNMGRGGFGQPQMQPQMQYGVQPQIGGGYMQPQQPNMGRGGFGQPQMQYGVQPQIGGGYMQPQQPNNMGRGVAPGFGNPGRGAPHHQPTSSQSNDDPFF</sequence>
<organism evidence="3 4">
    <name type="scientific">Acrasis kona</name>
    <dbReference type="NCBI Taxonomy" id="1008807"/>
    <lineage>
        <taxon>Eukaryota</taxon>
        <taxon>Discoba</taxon>
        <taxon>Heterolobosea</taxon>
        <taxon>Tetramitia</taxon>
        <taxon>Eutetramitia</taxon>
        <taxon>Acrasidae</taxon>
        <taxon>Acrasis</taxon>
    </lineage>
</organism>
<dbReference type="FunFam" id="1.25.40.90:FF:000006">
    <property type="entry name" value="Clathrin interactor 1"/>
    <property type="match status" value="1"/>
</dbReference>
<dbReference type="InterPro" id="IPR008942">
    <property type="entry name" value="ENTH_VHS"/>
</dbReference>